<comment type="caution">
    <text evidence="7">The sequence shown here is derived from an EMBL/GenBank/DDBJ whole genome shotgun (WGS) entry which is preliminary data.</text>
</comment>
<dbReference type="OrthoDB" id="6421980at2759"/>
<dbReference type="GO" id="GO:0008528">
    <property type="term" value="F:G protein-coupled peptide receptor activity"/>
    <property type="evidence" value="ECO:0007669"/>
    <property type="project" value="TreeGrafter"/>
</dbReference>
<dbReference type="GO" id="GO:0005886">
    <property type="term" value="C:plasma membrane"/>
    <property type="evidence" value="ECO:0007669"/>
    <property type="project" value="TreeGrafter"/>
</dbReference>
<dbReference type="PROSITE" id="PS50261">
    <property type="entry name" value="G_PROTEIN_RECEP_F2_4"/>
    <property type="match status" value="1"/>
</dbReference>
<reference evidence="7 8" key="1">
    <citation type="journal article" date="2019" name="Sci. Rep.">
        <title>Orb-weaving spider Araneus ventricosus genome elucidates the spidroin gene catalogue.</title>
        <authorList>
            <person name="Kono N."/>
            <person name="Nakamura H."/>
            <person name="Ohtoshi R."/>
            <person name="Moran D.A.P."/>
            <person name="Shinohara A."/>
            <person name="Yoshida Y."/>
            <person name="Fujiwara M."/>
            <person name="Mori M."/>
            <person name="Tomita M."/>
            <person name="Arakawa K."/>
        </authorList>
    </citation>
    <scope>NUCLEOTIDE SEQUENCE [LARGE SCALE GENOMIC DNA]</scope>
</reference>
<evidence type="ECO:0000256" key="3">
    <source>
        <dbReference type="ARBA" id="ARBA00022989"/>
    </source>
</evidence>
<keyword evidence="8" id="KW-1185">Reference proteome</keyword>
<dbReference type="Gene3D" id="1.20.1070.10">
    <property type="entry name" value="Rhodopsin 7-helix transmembrane proteins"/>
    <property type="match status" value="1"/>
</dbReference>
<keyword evidence="2 5" id="KW-0812">Transmembrane</keyword>
<comment type="subcellular location">
    <subcellularLocation>
        <location evidence="1">Membrane</location>
        <topology evidence="1">Multi-pass membrane protein</topology>
    </subcellularLocation>
</comment>
<dbReference type="Pfam" id="PF00002">
    <property type="entry name" value="7tm_2"/>
    <property type="match status" value="1"/>
</dbReference>
<dbReference type="PRINTS" id="PR00249">
    <property type="entry name" value="GPCRSECRETIN"/>
</dbReference>
<feature type="domain" description="G-protein coupled receptors family 2 profile 2" evidence="6">
    <location>
        <begin position="1"/>
        <end position="105"/>
    </location>
</feature>
<evidence type="ECO:0000256" key="5">
    <source>
        <dbReference type="SAM" id="Phobius"/>
    </source>
</evidence>
<organism evidence="7 8">
    <name type="scientific">Araneus ventricosus</name>
    <name type="common">Orbweaver spider</name>
    <name type="synonym">Epeira ventricosa</name>
    <dbReference type="NCBI Taxonomy" id="182803"/>
    <lineage>
        <taxon>Eukaryota</taxon>
        <taxon>Metazoa</taxon>
        <taxon>Ecdysozoa</taxon>
        <taxon>Arthropoda</taxon>
        <taxon>Chelicerata</taxon>
        <taxon>Arachnida</taxon>
        <taxon>Araneae</taxon>
        <taxon>Araneomorphae</taxon>
        <taxon>Entelegynae</taxon>
        <taxon>Araneoidea</taxon>
        <taxon>Araneidae</taxon>
        <taxon>Araneus</taxon>
    </lineage>
</organism>
<evidence type="ECO:0000313" key="7">
    <source>
        <dbReference type="EMBL" id="GBL72369.1"/>
    </source>
</evidence>
<accession>A0A4Y1ZZ24</accession>
<evidence type="ECO:0000256" key="1">
    <source>
        <dbReference type="ARBA" id="ARBA00004141"/>
    </source>
</evidence>
<dbReference type="GO" id="GO:0007188">
    <property type="term" value="P:adenylate cyclase-modulating G protein-coupled receptor signaling pathway"/>
    <property type="evidence" value="ECO:0007669"/>
    <property type="project" value="TreeGrafter"/>
</dbReference>
<name>A0A4Y1ZZ24_ARAVE</name>
<gene>
    <name evidence="7" type="ORF">AVEN_92748_1</name>
</gene>
<dbReference type="EMBL" id="BGPR01078935">
    <property type="protein sequence ID" value="GBL72369.1"/>
    <property type="molecule type" value="Genomic_DNA"/>
</dbReference>
<evidence type="ECO:0000256" key="4">
    <source>
        <dbReference type="ARBA" id="ARBA00023136"/>
    </source>
</evidence>
<dbReference type="PANTHER" id="PTHR45620:SF42">
    <property type="entry name" value="G-PROTEIN COUPLED RECEPTOR SEB-2"/>
    <property type="match status" value="1"/>
</dbReference>
<sequence length="105" mass="12286">QLKVHRIFMHKNLFIALLLTGVFVTIFESYFILDSFNNYNSVLEENGPGCKLFYTITKYMRLSTYMWMFCEGFYLHKLIAAAFAEQKGILIFCAIGWGMYINPIT</sequence>
<protein>
    <recommendedName>
        <fullName evidence="6">G-protein coupled receptors family 2 profile 2 domain-containing protein</fullName>
    </recommendedName>
</protein>
<dbReference type="InterPro" id="IPR017981">
    <property type="entry name" value="GPCR_2-like_7TM"/>
</dbReference>
<dbReference type="PANTHER" id="PTHR45620">
    <property type="entry name" value="PDF RECEPTOR-LIKE PROTEIN-RELATED"/>
    <property type="match status" value="1"/>
</dbReference>
<dbReference type="InterPro" id="IPR050332">
    <property type="entry name" value="GPCR_2"/>
</dbReference>
<keyword evidence="4 5" id="KW-0472">Membrane</keyword>
<proteinExistence type="predicted"/>
<evidence type="ECO:0000259" key="6">
    <source>
        <dbReference type="PROSITE" id="PS50261"/>
    </source>
</evidence>
<feature type="transmembrane region" description="Helical" evidence="5">
    <location>
        <begin position="12"/>
        <end position="33"/>
    </location>
</feature>
<keyword evidence="3 5" id="KW-1133">Transmembrane helix</keyword>
<feature type="non-terminal residue" evidence="7">
    <location>
        <position position="1"/>
    </location>
</feature>
<evidence type="ECO:0000256" key="2">
    <source>
        <dbReference type="ARBA" id="ARBA00022692"/>
    </source>
</evidence>
<dbReference type="InterPro" id="IPR000832">
    <property type="entry name" value="GPCR_2_secretin-like"/>
</dbReference>
<dbReference type="Proteomes" id="UP000499080">
    <property type="component" value="Unassembled WGS sequence"/>
</dbReference>
<evidence type="ECO:0000313" key="8">
    <source>
        <dbReference type="Proteomes" id="UP000499080"/>
    </source>
</evidence>
<dbReference type="AlphaFoldDB" id="A0A4Y1ZZ24"/>
<dbReference type="GO" id="GO:0007166">
    <property type="term" value="P:cell surface receptor signaling pathway"/>
    <property type="evidence" value="ECO:0007669"/>
    <property type="project" value="InterPro"/>
</dbReference>